<evidence type="ECO:0000256" key="2">
    <source>
        <dbReference type="ARBA" id="ARBA00023125"/>
    </source>
</evidence>
<dbReference type="InterPro" id="IPR000485">
    <property type="entry name" value="AsnC-type_HTH_dom"/>
</dbReference>
<dbReference type="EMBL" id="BAAAZY010000024">
    <property type="protein sequence ID" value="GAA4079857.1"/>
    <property type="molecule type" value="Genomic_DNA"/>
</dbReference>
<dbReference type="PANTHER" id="PTHR30154:SF34">
    <property type="entry name" value="TRANSCRIPTIONAL REGULATOR AZLB"/>
    <property type="match status" value="1"/>
</dbReference>
<evidence type="ECO:0000256" key="3">
    <source>
        <dbReference type="ARBA" id="ARBA00023163"/>
    </source>
</evidence>
<dbReference type="Pfam" id="PF13404">
    <property type="entry name" value="HTH_AsnC-type"/>
    <property type="match status" value="1"/>
</dbReference>
<keyword evidence="3" id="KW-0804">Transcription</keyword>
<comment type="caution">
    <text evidence="5">The sequence shown here is derived from an EMBL/GenBank/DDBJ whole genome shotgun (WGS) entry which is preliminary data.</text>
</comment>
<dbReference type="PANTHER" id="PTHR30154">
    <property type="entry name" value="LEUCINE-RESPONSIVE REGULATORY PROTEIN"/>
    <property type="match status" value="1"/>
</dbReference>
<dbReference type="RefSeq" id="WP_345019086.1">
    <property type="nucleotide sequence ID" value="NZ_BAAAZY010000024.1"/>
</dbReference>
<sequence>MDRIDRQILTILLGDGRATYQELGRQVRLSANTVADRVRRLQASGIVRGYRAELNLAALGRGLELLSDVRLREGVDRTAFEGQLHQVPQVVGAMRLTGDYDYQLRMACTDAREFETVIDRLKADFGVRELRSRLLLHEVPLGPDRVLEP</sequence>
<dbReference type="PRINTS" id="PR00033">
    <property type="entry name" value="HTHASNC"/>
</dbReference>
<dbReference type="SMART" id="SM00344">
    <property type="entry name" value="HTH_ASNC"/>
    <property type="match status" value="1"/>
</dbReference>
<gene>
    <name evidence="5" type="primary">kynR</name>
    <name evidence="5" type="ORF">GCM10022233_69780</name>
</gene>
<evidence type="ECO:0000256" key="1">
    <source>
        <dbReference type="ARBA" id="ARBA00023015"/>
    </source>
</evidence>
<evidence type="ECO:0000313" key="6">
    <source>
        <dbReference type="Proteomes" id="UP001499984"/>
    </source>
</evidence>
<dbReference type="InterPro" id="IPR019887">
    <property type="entry name" value="Tscrpt_reg_AsnC/Lrp_C"/>
</dbReference>
<dbReference type="InterPro" id="IPR011008">
    <property type="entry name" value="Dimeric_a/b-barrel"/>
</dbReference>
<dbReference type="Gene3D" id="3.30.70.920">
    <property type="match status" value="1"/>
</dbReference>
<feature type="domain" description="HTH asnC-type" evidence="4">
    <location>
        <begin position="1"/>
        <end position="62"/>
    </location>
</feature>
<dbReference type="SUPFAM" id="SSF54909">
    <property type="entry name" value="Dimeric alpha+beta barrel"/>
    <property type="match status" value="1"/>
</dbReference>
<accession>A0ABP7W2U6</accession>
<evidence type="ECO:0000259" key="4">
    <source>
        <dbReference type="PROSITE" id="PS50956"/>
    </source>
</evidence>
<organism evidence="5 6">
    <name type="scientific">Streptomyces shaanxiensis</name>
    <dbReference type="NCBI Taxonomy" id="653357"/>
    <lineage>
        <taxon>Bacteria</taxon>
        <taxon>Bacillati</taxon>
        <taxon>Actinomycetota</taxon>
        <taxon>Actinomycetes</taxon>
        <taxon>Kitasatosporales</taxon>
        <taxon>Streptomycetaceae</taxon>
        <taxon>Streptomyces</taxon>
    </lineage>
</organism>
<keyword evidence="6" id="KW-1185">Reference proteome</keyword>
<dbReference type="PROSITE" id="PS50956">
    <property type="entry name" value="HTH_ASNC_2"/>
    <property type="match status" value="1"/>
</dbReference>
<reference evidence="6" key="1">
    <citation type="journal article" date="2019" name="Int. J. Syst. Evol. Microbiol.">
        <title>The Global Catalogue of Microorganisms (GCM) 10K type strain sequencing project: providing services to taxonomists for standard genome sequencing and annotation.</title>
        <authorList>
            <consortium name="The Broad Institute Genomics Platform"/>
            <consortium name="The Broad Institute Genome Sequencing Center for Infectious Disease"/>
            <person name="Wu L."/>
            <person name="Ma J."/>
        </authorList>
    </citation>
    <scope>NUCLEOTIDE SEQUENCE [LARGE SCALE GENOMIC DNA]</scope>
    <source>
        <strain evidence="6">JCM 16925</strain>
    </source>
</reference>
<dbReference type="InterPro" id="IPR036388">
    <property type="entry name" value="WH-like_DNA-bd_sf"/>
</dbReference>
<evidence type="ECO:0000313" key="5">
    <source>
        <dbReference type="EMBL" id="GAA4079857.1"/>
    </source>
</evidence>
<keyword evidence="1" id="KW-0805">Transcription regulation</keyword>
<dbReference type="SUPFAM" id="SSF46785">
    <property type="entry name" value="Winged helix' DNA-binding domain"/>
    <property type="match status" value="1"/>
</dbReference>
<proteinExistence type="predicted"/>
<protein>
    <submittedName>
        <fullName evidence="5">Kynurenine pathway transcriptional regulator KynR</fullName>
    </submittedName>
</protein>
<dbReference type="Proteomes" id="UP001499984">
    <property type="component" value="Unassembled WGS sequence"/>
</dbReference>
<dbReference type="InterPro" id="IPR019888">
    <property type="entry name" value="Tscrpt_reg_AsnC-like"/>
</dbReference>
<dbReference type="Gene3D" id="1.10.10.10">
    <property type="entry name" value="Winged helix-like DNA-binding domain superfamily/Winged helix DNA-binding domain"/>
    <property type="match status" value="1"/>
</dbReference>
<dbReference type="Pfam" id="PF01037">
    <property type="entry name" value="AsnC_trans_reg"/>
    <property type="match status" value="1"/>
</dbReference>
<dbReference type="InterPro" id="IPR036390">
    <property type="entry name" value="WH_DNA-bd_sf"/>
</dbReference>
<keyword evidence="2" id="KW-0238">DNA-binding</keyword>
<name>A0ABP7W2U6_9ACTN</name>